<proteinExistence type="predicted"/>
<keyword evidence="3" id="KW-1185">Reference proteome</keyword>
<evidence type="ECO:0000313" key="3">
    <source>
        <dbReference type="Proteomes" id="UP000239522"/>
    </source>
</evidence>
<sequence>MNKVFRKSVFAAAIILTSSVFINCDRTSTIKKNETAISVIHNNLEHTVKEKIITRKPIVFITGFDKGDKTFYNNARTYFKEKEFEIVEDQYSLEEVITWLNKNESENPYGEIHIVNKSNPYKGMTLETIIKGEKVTAESVRKNITKGNLPTLKESVNANSKIIFHANGLGENIELMNAFKDAFCSNELPNIIASSYFSIFDGEFTKHYLAKPFYVFYPTANSPGKIDLSKEIAKKYPEEKDIDWYDALNNEKERYIGEAYTTQFSIPVKFELDYHNSDDEVPSFENQEEIIQFIQLKESLYADFVKLQIPLNKFRWTYTIKNSSLTISGNTTGLIVLKPLIKPYGELQHIEPDTNNKRLYAMN</sequence>
<dbReference type="OrthoDB" id="1184647at2"/>
<dbReference type="Proteomes" id="UP000239522">
    <property type="component" value="Unassembled WGS sequence"/>
</dbReference>
<dbReference type="AlphaFoldDB" id="A0A2S7KVJ0"/>
<organism evidence="2 3">
    <name type="scientific">Polaribacter filamentus</name>
    <dbReference type="NCBI Taxonomy" id="53483"/>
    <lineage>
        <taxon>Bacteria</taxon>
        <taxon>Pseudomonadati</taxon>
        <taxon>Bacteroidota</taxon>
        <taxon>Flavobacteriia</taxon>
        <taxon>Flavobacteriales</taxon>
        <taxon>Flavobacteriaceae</taxon>
    </lineage>
</organism>
<keyword evidence="1" id="KW-0732">Signal</keyword>
<dbReference type="EMBL" id="MQUA01000013">
    <property type="protein sequence ID" value="PQB06558.1"/>
    <property type="molecule type" value="Genomic_DNA"/>
</dbReference>
<accession>A0A2S7KVJ0</accession>
<evidence type="ECO:0008006" key="4">
    <source>
        <dbReference type="Google" id="ProtNLM"/>
    </source>
</evidence>
<dbReference type="RefSeq" id="WP_104808810.1">
    <property type="nucleotide sequence ID" value="NZ_MQUA01000013.1"/>
</dbReference>
<feature type="signal peptide" evidence="1">
    <location>
        <begin position="1"/>
        <end position="22"/>
    </location>
</feature>
<feature type="chain" id="PRO_5015491012" description="Lipoprotein" evidence="1">
    <location>
        <begin position="23"/>
        <end position="363"/>
    </location>
</feature>
<name>A0A2S7KVJ0_9FLAO</name>
<gene>
    <name evidence="2" type="ORF">BST83_04810</name>
</gene>
<reference evidence="2 3" key="1">
    <citation type="submission" date="2016-11" db="EMBL/GenBank/DDBJ databases">
        <title>Trade-off between light-utilization and light-protection in marine flavobacteria.</title>
        <authorList>
            <person name="Kumagai Y."/>
        </authorList>
    </citation>
    <scope>NUCLEOTIDE SEQUENCE [LARGE SCALE GENOMIC DNA]</scope>
    <source>
        <strain evidence="2 3">ATCC 700397</strain>
    </source>
</reference>
<protein>
    <recommendedName>
        <fullName evidence="4">Lipoprotein</fullName>
    </recommendedName>
</protein>
<evidence type="ECO:0000256" key="1">
    <source>
        <dbReference type="SAM" id="SignalP"/>
    </source>
</evidence>
<evidence type="ECO:0000313" key="2">
    <source>
        <dbReference type="EMBL" id="PQB06558.1"/>
    </source>
</evidence>
<comment type="caution">
    <text evidence="2">The sequence shown here is derived from an EMBL/GenBank/DDBJ whole genome shotgun (WGS) entry which is preliminary data.</text>
</comment>